<accession>A0A0F9MQH1</accession>
<proteinExistence type="predicted"/>
<evidence type="ECO:0000313" key="1">
    <source>
        <dbReference type="EMBL" id="KKN01602.1"/>
    </source>
</evidence>
<comment type="caution">
    <text evidence="1">The sequence shown here is derived from an EMBL/GenBank/DDBJ whole genome shotgun (WGS) entry which is preliminary data.</text>
</comment>
<dbReference type="AlphaFoldDB" id="A0A0F9MQH1"/>
<organism evidence="1">
    <name type="scientific">marine sediment metagenome</name>
    <dbReference type="NCBI Taxonomy" id="412755"/>
    <lineage>
        <taxon>unclassified sequences</taxon>
        <taxon>metagenomes</taxon>
        <taxon>ecological metagenomes</taxon>
    </lineage>
</organism>
<protein>
    <submittedName>
        <fullName evidence="1">Uncharacterized protein</fullName>
    </submittedName>
</protein>
<dbReference type="EMBL" id="LAZR01005242">
    <property type="protein sequence ID" value="KKN01602.1"/>
    <property type="molecule type" value="Genomic_DNA"/>
</dbReference>
<gene>
    <name evidence="1" type="ORF">LCGC14_1126080</name>
</gene>
<sequence length="236" mass="27082">MKRISTSILIKKYLNYMIESNGTSEEDLYESIIVVCPTCKSKKDLKIPTQIINQSKQLTTVSIPTGTVCEHGFQTFVDKNFTIRGYQRVDFEFAKMEFFEGGGDIEDGEIQYEKTSSLSSLPLFKEIINLLRSYVDDKDILGSGLFSIEGHVLYSSLPSNTLFSIIKEFEVRSEKKLSNLKKMYLELENNQKICSNYIEIQKMRFALVLFFAHTVKLGMGNLYLNDLVKKIKKLES</sequence>
<reference evidence="1" key="1">
    <citation type="journal article" date="2015" name="Nature">
        <title>Complex archaea that bridge the gap between prokaryotes and eukaryotes.</title>
        <authorList>
            <person name="Spang A."/>
            <person name="Saw J.H."/>
            <person name="Jorgensen S.L."/>
            <person name="Zaremba-Niedzwiedzka K."/>
            <person name="Martijn J."/>
            <person name="Lind A.E."/>
            <person name="van Eijk R."/>
            <person name="Schleper C."/>
            <person name="Guy L."/>
            <person name="Ettema T.J."/>
        </authorList>
    </citation>
    <scope>NUCLEOTIDE SEQUENCE</scope>
</reference>
<name>A0A0F9MQH1_9ZZZZ</name>